<dbReference type="GO" id="GO:0006355">
    <property type="term" value="P:regulation of DNA-templated transcription"/>
    <property type="evidence" value="ECO:0007669"/>
    <property type="project" value="InterPro"/>
</dbReference>
<accession>A0AAD2AC60</accession>
<dbReference type="Pfam" id="PF00400">
    <property type="entry name" value="WD40"/>
    <property type="match status" value="1"/>
</dbReference>
<proteinExistence type="predicted"/>
<dbReference type="InterPro" id="IPR048419">
    <property type="entry name" value="Topless_Znf"/>
</dbReference>
<dbReference type="SMART" id="SM00320">
    <property type="entry name" value="WD40"/>
    <property type="match status" value="4"/>
</dbReference>
<dbReference type="Proteomes" id="UP000834106">
    <property type="component" value="Chromosome 19"/>
</dbReference>
<dbReference type="Pfam" id="PF21359">
    <property type="entry name" value="zf_topless"/>
    <property type="match status" value="1"/>
</dbReference>
<dbReference type="AlphaFoldDB" id="A0AAD2AC60"/>
<dbReference type="InterPro" id="IPR036322">
    <property type="entry name" value="WD40_repeat_dom_sf"/>
</dbReference>
<feature type="domain" description="TOPLESS zinc finger" evidence="3">
    <location>
        <begin position="24"/>
        <end position="50"/>
    </location>
</feature>
<dbReference type="InterPro" id="IPR001680">
    <property type="entry name" value="WD40_rpt"/>
</dbReference>
<gene>
    <name evidence="4" type="ORF">FPE_LOCUS29890</name>
</gene>
<evidence type="ECO:0000313" key="5">
    <source>
        <dbReference type="Proteomes" id="UP000834106"/>
    </source>
</evidence>
<feature type="repeat" description="WD" evidence="1">
    <location>
        <begin position="273"/>
        <end position="314"/>
    </location>
</feature>
<dbReference type="Gene3D" id="2.130.10.10">
    <property type="entry name" value="YVTN repeat-like/Quinoprotein amine dehydrogenase"/>
    <property type="match status" value="1"/>
</dbReference>
<protein>
    <recommendedName>
        <fullName evidence="3">TOPLESS zinc finger domain-containing protein</fullName>
    </recommendedName>
</protein>
<dbReference type="SUPFAM" id="SSF50978">
    <property type="entry name" value="WD40 repeat-like"/>
    <property type="match status" value="1"/>
</dbReference>
<dbReference type="PANTHER" id="PTHR44083:SF35">
    <property type="entry name" value="TOPLESS-RELATED PROTEIN 4-LIKE ISOFORM X1"/>
    <property type="match status" value="1"/>
</dbReference>
<keyword evidence="5" id="KW-1185">Reference proteome</keyword>
<reference evidence="4" key="1">
    <citation type="submission" date="2023-05" db="EMBL/GenBank/DDBJ databases">
        <authorList>
            <person name="Huff M."/>
        </authorList>
    </citation>
    <scope>NUCLEOTIDE SEQUENCE</scope>
</reference>
<evidence type="ECO:0000259" key="3">
    <source>
        <dbReference type="Pfam" id="PF21359"/>
    </source>
</evidence>
<dbReference type="InterPro" id="IPR015943">
    <property type="entry name" value="WD40/YVTN_repeat-like_dom_sf"/>
</dbReference>
<feature type="region of interest" description="Disordered" evidence="2">
    <location>
        <begin position="456"/>
        <end position="483"/>
    </location>
</feature>
<evidence type="ECO:0000256" key="1">
    <source>
        <dbReference type="PROSITE-ProRule" id="PRU00221"/>
    </source>
</evidence>
<dbReference type="InterPro" id="IPR027728">
    <property type="entry name" value="Topless_fam"/>
</dbReference>
<evidence type="ECO:0000256" key="2">
    <source>
        <dbReference type="SAM" id="MobiDB-lite"/>
    </source>
</evidence>
<evidence type="ECO:0000313" key="4">
    <source>
        <dbReference type="EMBL" id="CAI9782460.1"/>
    </source>
</evidence>
<name>A0AAD2AC60_9LAMI</name>
<dbReference type="EMBL" id="OU503054">
    <property type="protein sequence ID" value="CAI9782460.1"/>
    <property type="molecule type" value="Genomic_DNA"/>
</dbReference>
<dbReference type="PANTHER" id="PTHR44083">
    <property type="entry name" value="TOPLESS-RELATED PROTEIN 1-RELATED"/>
    <property type="match status" value="1"/>
</dbReference>
<dbReference type="PROSITE" id="PS50082">
    <property type="entry name" value="WD_REPEATS_2"/>
    <property type="match status" value="1"/>
</dbReference>
<feature type="compositionally biased region" description="Low complexity" evidence="2">
    <location>
        <begin position="467"/>
        <end position="483"/>
    </location>
</feature>
<dbReference type="PROSITE" id="PS50294">
    <property type="entry name" value="WD_REPEATS_REGION"/>
    <property type="match status" value="1"/>
</dbReference>
<organism evidence="4 5">
    <name type="scientific">Fraxinus pennsylvanica</name>
    <dbReference type="NCBI Taxonomy" id="56036"/>
    <lineage>
        <taxon>Eukaryota</taxon>
        <taxon>Viridiplantae</taxon>
        <taxon>Streptophyta</taxon>
        <taxon>Embryophyta</taxon>
        <taxon>Tracheophyta</taxon>
        <taxon>Spermatophyta</taxon>
        <taxon>Magnoliopsida</taxon>
        <taxon>eudicotyledons</taxon>
        <taxon>Gunneridae</taxon>
        <taxon>Pentapetalae</taxon>
        <taxon>asterids</taxon>
        <taxon>lamiids</taxon>
        <taxon>Lamiales</taxon>
        <taxon>Oleaceae</taxon>
        <taxon>Oleeae</taxon>
        <taxon>Fraxinus</taxon>
    </lineage>
</organism>
<keyword evidence="1" id="KW-0853">WD repeat</keyword>
<sequence length="483" mass="53355">MKNSDFLILQFLDENKIEGIAVDNLKWKHHLCKNLKLKPDKLTLFVDHKCVTNQLLGRVNATTRSSIEDRVSPATSTVSMGDSRDLLEGKSKVADEHSEKSIIWRLTEVKERSQCQSLRVPDSLTSTRVSRLIYTNSGNAILALYANSVHNLWKWPKSDGNPAGEARANTMPKLWKPRSWMPMTNHINRMNPEDRVPCFALSKNDAYVISASGGKISLYNISTFKTMATFKSPLPAATFLAFHPQDSNIIAIGMDDSSIQIYNVKVDEVKAELKAHQKRITGIAFSNILNVLVSSGADSQLCVWSIDTWEKQTSEYLQSPPGCSAASLADTHVQFHRDQTHLLVFQERQIAIYEVPNLTCLVQSVPQRASGRITCATYSCDGQSIYISFENGSVGVYTAPSLCLRCRINCYAYAPPYPSVSAYPLVIAAHPYKPNQFALGLTDGGVCVIEPLESEGEWGTLPPQENSAGSSTGHAASSDQPPR</sequence>